<dbReference type="PROSITE" id="PS00911">
    <property type="entry name" value="DHODEHASE_1"/>
    <property type="match status" value="1"/>
</dbReference>
<evidence type="ECO:0000313" key="13">
    <source>
        <dbReference type="EMBL" id="KAA9133282.1"/>
    </source>
</evidence>
<feature type="domain" description="Dihydroorotate dehydrogenase catalytic" evidence="12">
    <location>
        <begin position="46"/>
        <end position="335"/>
    </location>
</feature>
<comment type="subunit">
    <text evidence="11">Monomer.</text>
</comment>
<dbReference type="GO" id="GO:0005886">
    <property type="term" value="C:plasma membrane"/>
    <property type="evidence" value="ECO:0007669"/>
    <property type="project" value="UniProtKB-SubCell"/>
</dbReference>
<comment type="pathway">
    <text evidence="3 11">Pyrimidine metabolism; UMP biosynthesis via de novo pathway; orotate from (S)-dihydroorotate (quinone route): step 1/1.</text>
</comment>
<dbReference type="NCBIfam" id="NF003644">
    <property type="entry name" value="PRK05286.1-1"/>
    <property type="match status" value="1"/>
</dbReference>
<dbReference type="InterPro" id="IPR005720">
    <property type="entry name" value="Dihydroorotate_DH_cat"/>
</dbReference>
<feature type="binding site" evidence="11">
    <location>
        <begin position="109"/>
        <end position="113"/>
    </location>
    <ligand>
        <name>substrate</name>
    </ligand>
</feature>
<comment type="function">
    <text evidence="1 11">Catalyzes the conversion of dihydroorotate to orotate with quinone as electron acceptor.</text>
</comment>
<keyword evidence="9 11" id="KW-0472">Membrane</keyword>
<feature type="active site" description="Nucleophile" evidence="11">
    <location>
        <position position="173"/>
    </location>
</feature>
<feature type="binding site" evidence="11">
    <location>
        <position position="64"/>
    </location>
    <ligand>
        <name>substrate</name>
    </ligand>
</feature>
<sequence length="341" mass="36194">MFGVIRKALFQLPAEKAHELALEGLAKSHALGAAKRMYPRVDAPLRVMGLEFANGAGLAAGMDKNGDYIDALGDLGFGFIEVGTVTPRPQPGNPKPRIFRLEKAGAMINRLGFNNKGVDHLVGQVTKRTFDGVLGINIGKNFDTPNEKAVDDYLACFNAVYPHADYITVNISSPNTRGLRDLQGEEALNQLLRTLANRRRDLAGDHGRRVPIAVKVAPDLDSEAVTAIAAAVSRHQMDAVIATNTTISRDGVQGLKHAEETGGLSGRPLLESSTAILAALRDALPRDIALIGVGGIASGRDAAMKIRAGADLVQFYTGFVYRGPTLVAEAARGVKAARGNA</sequence>
<feature type="binding site" evidence="11">
    <location>
        <begin position="316"/>
        <end position="317"/>
    </location>
    <ligand>
        <name>FMN</name>
        <dbReference type="ChEBI" id="CHEBI:58210"/>
    </ligand>
</feature>
<gene>
    <name evidence="11" type="primary">pyrD</name>
    <name evidence="13" type="ORF">F3N42_02710</name>
</gene>
<keyword evidence="8 11" id="KW-0560">Oxidoreductase</keyword>
<dbReference type="NCBIfam" id="NF003645">
    <property type="entry name" value="PRK05286.1-2"/>
    <property type="match status" value="1"/>
</dbReference>
<feature type="binding site" evidence="11">
    <location>
        <position position="295"/>
    </location>
    <ligand>
        <name>FMN</name>
        <dbReference type="ChEBI" id="CHEBI:58210"/>
    </ligand>
</feature>
<evidence type="ECO:0000256" key="11">
    <source>
        <dbReference type="HAMAP-Rule" id="MF_00225"/>
    </source>
</evidence>
<evidence type="ECO:0000313" key="14">
    <source>
        <dbReference type="Proteomes" id="UP000325372"/>
    </source>
</evidence>
<comment type="caution">
    <text evidence="13">The sequence shown here is derived from an EMBL/GenBank/DDBJ whole genome shotgun (WGS) entry which is preliminary data.</text>
</comment>
<comment type="cofactor">
    <cofactor evidence="11">
        <name>FMN</name>
        <dbReference type="ChEBI" id="CHEBI:58210"/>
    </cofactor>
    <text evidence="11">Binds 1 FMN per subunit.</text>
</comment>
<feature type="binding site" evidence="11">
    <location>
        <position position="243"/>
    </location>
    <ligand>
        <name>FMN</name>
        <dbReference type="ChEBI" id="CHEBI:58210"/>
    </ligand>
</feature>
<feature type="binding site" evidence="11">
    <location>
        <position position="215"/>
    </location>
    <ligand>
        <name>FMN</name>
        <dbReference type="ChEBI" id="CHEBI:58210"/>
    </ligand>
</feature>
<dbReference type="GO" id="GO:0005737">
    <property type="term" value="C:cytoplasm"/>
    <property type="evidence" value="ECO:0007669"/>
    <property type="project" value="InterPro"/>
</dbReference>
<evidence type="ECO:0000256" key="2">
    <source>
        <dbReference type="ARBA" id="ARBA00004370"/>
    </source>
</evidence>
<organism evidence="13 14">
    <name type="scientific">Marinihelvus fidelis</name>
    <dbReference type="NCBI Taxonomy" id="2613842"/>
    <lineage>
        <taxon>Bacteria</taxon>
        <taxon>Pseudomonadati</taxon>
        <taxon>Pseudomonadota</taxon>
        <taxon>Gammaproteobacteria</taxon>
        <taxon>Chromatiales</taxon>
        <taxon>Wenzhouxiangellaceae</taxon>
        <taxon>Marinihelvus</taxon>
    </lineage>
</organism>
<dbReference type="Pfam" id="PF01180">
    <property type="entry name" value="DHO_dh"/>
    <property type="match status" value="1"/>
</dbReference>
<dbReference type="GO" id="GO:0006207">
    <property type="term" value="P:'de novo' pyrimidine nucleobase biosynthetic process"/>
    <property type="evidence" value="ECO:0007669"/>
    <property type="project" value="UniProtKB-UniRule"/>
</dbReference>
<evidence type="ECO:0000256" key="4">
    <source>
        <dbReference type="ARBA" id="ARBA00005359"/>
    </source>
</evidence>
<feature type="binding site" evidence="11">
    <location>
        <position position="170"/>
    </location>
    <ligand>
        <name>substrate</name>
    </ligand>
</feature>
<dbReference type="InterPro" id="IPR050074">
    <property type="entry name" value="DHO_dehydrogenase"/>
</dbReference>
<evidence type="ECO:0000256" key="10">
    <source>
        <dbReference type="ARBA" id="ARBA00048639"/>
    </source>
</evidence>
<dbReference type="PANTHER" id="PTHR48109">
    <property type="entry name" value="DIHYDROOROTATE DEHYDROGENASE (QUINONE), MITOCHONDRIAL-RELATED"/>
    <property type="match status" value="1"/>
</dbReference>
<dbReference type="InterPro" id="IPR013785">
    <property type="entry name" value="Aldolase_TIM"/>
</dbReference>
<dbReference type="GO" id="GO:0106430">
    <property type="term" value="F:dihydroorotate dehydrogenase (quinone) activity"/>
    <property type="evidence" value="ECO:0007669"/>
    <property type="project" value="UniProtKB-EC"/>
</dbReference>
<keyword evidence="7 11" id="KW-0665">Pyrimidine biosynthesis</keyword>
<feature type="binding site" evidence="11">
    <location>
        <position position="137"/>
    </location>
    <ligand>
        <name>FMN</name>
        <dbReference type="ChEBI" id="CHEBI:58210"/>
    </ligand>
</feature>
<reference evidence="13 14" key="1">
    <citation type="submission" date="2019-09" db="EMBL/GenBank/DDBJ databases">
        <title>Wenzhouxiangella sp. Genome sequencing and assembly.</title>
        <authorList>
            <person name="Zhang R."/>
        </authorList>
    </citation>
    <scope>NUCLEOTIDE SEQUENCE [LARGE SCALE GENOMIC DNA]</scope>
    <source>
        <strain evidence="13 14">W260</strain>
    </source>
</reference>
<comment type="similarity">
    <text evidence="4 11">Belongs to the dihydroorotate dehydrogenase family. Type 2 subfamily.</text>
</comment>
<dbReference type="UniPathway" id="UPA00070">
    <property type="reaction ID" value="UER00946"/>
</dbReference>
<proteinExistence type="inferred from homology"/>
<keyword evidence="14" id="KW-1185">Reference proteome</keyword>
<dbReference type="InterPro" id="IPR005719">
    <property type="entry name" value="Dihydroorotate_DH_2"/>
</dbReference>
<name>A0A5N0TE15_9GAMM</name>
<protein>
    <recommendedName>
        <fullName evidence="11">Dihydroorotate dehydrogenase (quinone)</fullName>
        <ecNumber evidence="11">1.3.5.2</ecNumber>
    </recommendedName>
    <alternativeName>
        <fullName evidence="11">DHOdehase</fullName>
        <shortName evidence="11">DHOD</shortName>
        <shortName evidence="11">DHODase</shortName>
    </alternativeName>
    <alternativeName>
        <fullName evidence="11">Dihydroorotate oxidase</fullName>
    </alternativeName>
</protein>
<dbReference type="Proteomes" id="UP000325372">
    <property type="component" value="Unassembled WGS sequence"/>
</dbReference>
<feature type="binding site" evidence="11">
    <location>
        <begin position="60"/>
        <end position="64"/>
    </location>
    <ligand>
        <name>FMN</name>
        <dbReference type="ChEBI" id="CHEBI:58210"/>
    </ligand>
</feature>
<dbReference type="CDD" id="cd04738">
    <property type="entry name" value="DHOD_2_like"/>
    <property type="match status" value="1"/>
</dbReference>
<feature type="binding site" evidence="11">
    <location>
        <position position="175"/>
    </location>
    <ligand>
        <name>substrate</name>
    </ligand>
</feature>
<evidence type="ECO:0000256" key="3">
    <source>
        <dbReference type="ARBA" id="ARBA00005161"/>
    </source>
</evidence>
<feature type="binding site" evidence="11">
    <location>
        <position position="84"/>
    </location>
    <ligand>
        <name>FMN</name>
        <dbReference type="ChEBI" id="CHEBI:58210"/>
    </ligand>
</feature>
<dbReference type="InterPro" id="IPR012135">
    <property type="entry name" value="Dihydroorotate_DH_1_2"/>
</dbReference>
<dbReference type="InterPro" id="IPR001295">
    <property type="entry name" value="Dihydroorotate_DH_CS"/>
</dbReference>
<dbReference type="NCBIfam" id="NF003646">
    <property type="entry name" value="PRK05286.1-4"/>
    <property type="match status" value="1"/>
</dbReference>
<evidence type="ECO:0000256" key="6">
    <source>
        <dbReference type="ARBA" id="ARBA00022643"/>
    </source>
</evidence>
<accession>A0A5N0TE15</accession>
<dbReference type="RefSeq" id="WP_150862840.1">
    <property type="nucleotide sequence ID" value="NZ_VYXP01000002.1"/>
</dbReference>
<dbReference type="PANTHER" id="PTHR48109:SF4">
    <property type="entry name" value="DIHYDROOROTATE DEHYDROGENASE (QUINONE), MITOCHONDRIAL"/>
    <property type="match status" value="1"/>
</dbReference>
<dbReference type="PROSITE" id="PS00912">
    <property type="entry name" value="DHODEHASE_2"/>
    <property type="match status" value="1"/>
</dbReference>
<comment type="subcellular location">
    <subcellularLocation>
        <location evidence="11">Cell membrane</location>
        <topology evidence="11">Peripheral membrane protein</topology>
    </subcellularLocation>
    <subcellularLocation>
        <location evidence="2">Membrane</location>
    </subcellularLocation>
</comment>
<keyword evidence="6 11" id="KW-0288">FMN</keyword>
<feature type="binding site" evidence="11">
    <location>
        <begin position="244"/>
        <end position="245"/>
    </location>
    <ligand>
        <name>substrate</name>
    </ligand>
</feature>
<dbReference type="GO" id="GO:0044205">
    <property type="term" value="P:'de novo' UMP biosynthetic process"/>
    <property type="evidence" value="ECO:0007669"/>
    <property type="project" value="UniProtKB-UniRule"/>
</dbReference>
<dbReference type="HAMAP" id="MF_00225">
    <property type="entry name" value="DHO_dh_type2"/>
    <property type="match status" value="1"/>
</dbReference>
<dbReference type="NCBIfam" id="NF003652">
    <property type="entry name" value="PRK05286.2-5"/>
    <property type="match status" value="1"/>
</dbReference>
<evidence type="ECO:0000256" key="9">
    <source>
        <dbReference type="ARBA" id="ARBA00023136"/>
    </source>
</evidence>
<feature type="binding site" evidence="11">
    <location>
        <position position="170"/>
    </location>
    <ligand>
        <name>FMN</name>
        <dbReference type="ChEBI" id="CHEBI:58210"/>
    </ligand>
</feature>
<dbReference type="PIRSF" id="PIRSF000164">
    <property type="entry name" value="DHO_oxidase"/>
    <property type="match status" value="1"/>
</dbReference>
<comment type="catalytic activity">
    <reaction evidence="10 11">
        <text>(S)-dihydroorotate + a quinone = orotate + a quinol</text>
        <dbReference type="Rhea" id="RHEA:30187"/>
        <dbReference type="ChEBI" id="CHEBI:24646"/>
        <dbReference type="ChEBI" id="CHEBI:30839"/>
        <dbReference type="ChEBI" id="CHEBI:30864"/>
        <dbReference type="ChEBI" id="CHEBI:132124"/>
        <dbReference type="EC" id="1.3.5.2"/>
    </reaction>
</comment>
<keyword evidence="11" id="KW-1003">Cell membrane</keyword>
<keyword evidence="5 11" id="KW-0285">Flavoprotein</keyword>
<dbReference type="NCBIfam" id="TIGR01036">
    <property type="entry name" value="pyrD_sub2"/>
    <property type="match status" value="1"/>
</dbReference>
<feature type="binding site" evidence="11">
    <location>
        <position position="266"/>
    </location>
    <ligand>
        <name>FMN</name>
        <dbReference type="ChEBI" id="CHEBI:58210"/>
    </ligand>
</feature>
<evidence type="ECO:0000256" key="8">
    <source>
        <dbReference type="ARBA" id="ARBA00023002"/>
    </source>
</evidence>
<evidence type="ECO:0000256" key="7">
    <source>
        <dbReference type="ARBA" id="ARBA00022975"/>
    </source>
</evidence>
<dbReference type="EC" id="1.3.5.2" evidence="11"/>
<dbReference type="AlphaFoldDB" id="A0A5N0TE15"/>
<evidence type="ECO:0000259" key="12">
    <source>
        <dbReference type="Pfam" id="PF01180"/>
    </source>
</evidence>
<dbReference type="EMBL" id="VYXP01000002">
    <property type="protein sequence ID" value="KAA9133282.1"/>
    <property type="molecule type" value="Genomic_DNA"/>
</dbReference>
<dbReference type="SUPFAM" id="SSF51395">
    <property type="entry name" value="FMN-linked oxidoreductases"/>
    <property type="match status" value="1"/>
</dbReference>
<evidence type="ECO:0000256" key="1">
    <source>
        <dbReference type="ARBA" id="ARBA00003125"/>
    </source>
</evidence>
<dbReference type="Gene3D" id="3.20.20.70">
    <property type="entry name" value="Aldolase class I"/>
    <property type="match status" value="1"/>
</dbReference>
<evidence type="ECO:0000256" key="5">
    <source>
        <dbReference type="ARBA" id="ARBA00022630"/>
    </source>
</evidence>